<comment type="caution">
    <text evidence="1">The sequence shown here is derived from an EMBL/GenBank/DDBJ whole genome shotgun (WGS) entry which is preliminary data.</text>
</comment>
<dbReference type="Proteomes" id="UP000242699">
    <property type="component" value="Unassembled WGS sequence"/>
</dbReference>
<reference evidence="1 2" key="1">
    <citation type="journal article" date="2014" name="BMC Genomics">
        <title>Comparison of environmental and isolate Sulfobacillus genomes reveals diverse carbon, sulfur, nitrogen, and hydrogen metabolisms.</title>
        <authorList>
            <person name="Justice N.B."/>
            <person name="Norman A."/>
            <person name="Brown C.T."/>
            <person name="Singh A."/>
            <person name="Thomas B.C."/>
            <person name="Banfield J.F."/>
        </authorList>
    </citation>
    <scope>NUCLEOTIDE SEQUENCE [LARGE SCALE GENOMIC DNA]</scope>
    <source>
        <strain evidence="1">AMDSBA1</strain>
    </source>
</reference>
<organism evidence="1 2">
    <name type="scientific">Sulfobacillus benefaciens</name>
    <dbReference type="NCBI Taxonomy" id="453960"/>
    <lineage>
        <taxon>Bacteria</taxon>
        <taxon>Bacillati</taxon>
        <taxon>Bacillota</taxon>
        <taxon>Clostridia</taxon>
        <taxon>Eubacteriales</taxon>
        <taxon>Clostridiales Family XVII. Incertae Sedis</taxon>
        <taxon>Sulfobacillus</taxon>
    </lineage>
</organism>
<protein>
    <submittedName>
        <fullName evidence="1">Uncharacterized protein</fullName>
    </submittedName>
</protein>
<evidence type="ECO:0000313" key="1">
    <source>
        <dbReference type="EMBL" id="PSR28671.1"/>
    </source>
</evidence>
<sequence>MVASFSRQDILWQIPRPIPVKKKEEEVERLLFDQRKERVLGLAIRTIPVAGILTFSGGVSC</sequence>
<dbReference type="EMBL" id="PXYT01000019">
    <property type="protein sequence ID" value="PSR28671.1"/>
    <property type="molecule type" value="Genomic_DNA"/>
</dbReference>
<evidence type="ECO:0000313" key="2">
    <source>
        <dbReference type="Proteomes" id="UP000242699"/>
    </source>
</evidence>
<accession>A0A2T2X2E6</accession>
<dbReference type="AlphaFoldDB" id="A0A2T2X2E6"/>
<name>A0A2T2X2E6_9FIRM</name>
<gene>
    <name evidence="1" type="ORF">C7B43_09665</name>
</gene>
<proteinExistence type="predicted"/>